<dbReference type="EMBL" id="LCBA01000011">
    <property type="protein sequence ID" value="KKS01117.1"/>
    <property type="molecule type" value="Genomic_DNA"/>
</dbReference>
<reference evidence="1 2" key="1">
    <citation type="journal article" date="2015" name="Nature">
        <title>rRNA introns, odd ribosomes, and small enigmatic genomes across a large radiation of phyla.</title>
        <authorList>
            <person name="Brown C.T."/>
            <person name="Hug L.A."/>
            <person name="Thomas B.C."/>
            <person name="Sharon I."/>
            <person name="Castelle C.J."/>
            <person name="Singh A."/>
            <person name="Wilkins M.J."/>
            <person name="Williams K.H."/>
            <person name="Banfield J.F."/>
        </authorList>
    </citation>
    <scope>NUCLEOTIDE SEQUENCE [LARGE SCALE GENOMIC DNA]</scope>
</reference>
<accession>A0A0G0VND1</accession>
<sequence>MENTTMGPAGLGPAAILKKFFGLLPGETLFEFSAELKELSPKEKRELAELAAKELGVMLAPEMPK</sequence>
<evidence type="ECO:0000313" key="1">
    <source>
        <dbReference type="EMBL" id="KKS01117.1"/>
    </source>
</evidence>
<proteinExistence type="predicted"/>
<comment type="caution">
    <text evidence="1">The sequence shown here is derived from an EMBL/GenBank/DDBJ whole genome shotgun (WGS) entry which is preliminary data.</text>
</comment>
<name>A0A0G0VND1_9BACT</name>
<dbReference type="AlphaFoldDB" id="A0A0G0VND1"/>
<dbReference type="Proteomes" id="UP000033903">
    <property type="component" value="Unassembled WGS sequence"/>
</dbReference>
<protein>
    <submittedName>
        <fullName evidence="1">Uncharacterized protein</fullName>
    </submittedName>
</protein>
<gene>
    <name evidence="1" type="ORF">UU54_C0011G0001</name>
</gene>
<organism evidence="1 2">
    <name type="scientific">Candidatus Yanofskybacteria bacterium GW2011_GWA2_41_22</name>
    <dbReference type="NCBI Taxonomy" id="1619023"/>
    <lineage>
        <taxon>Bacteria</taxon>
        <taxon>Candidatus Yanofskyibacteriota</taxon>
    </lineage>
</organism>
<evidence type="ECO:0000313" key="2">
    <source>
        <dbReference type="Proteomes" id="UP000033903"/>
    </source>
</evidence>